<dbReference type="Proteomes" id="UP000215914">
    <property type="component" value="Unassembled WGS sequence"/>
</dbReference>
<organism evidence="1 2">
    <name type="scientific">Helianthus annuus</name>
    <name type="common">Common sunflower</name>
    <dbReference type="NCBI Taxonomy" id="4232"/>
    <lineage>
        <taxon>Eukaryota</taxon>
        <taxon>Viridiplantae</taxon>
        <taxon>Streptophyta</taxon>
        <taxon>Embryophyta</taxon>
        <taxon>Tracheophyta</taxon>
        <taxon>Spermatophyta</taxon>
        <taxon>Magnoliopsida</taxon>
        <taxon>eudicotyledons</taxon>
        <taxon>Gunneridae</taxon>
        <taxon>Pentapetalae</taxon>
        <taxon>asterids</taxon>
        <taxon>campanulids</taxon>
        <taxon>Asterales</taxon>
        <taxon>Asteraceae</taxon>
        <taxon>Asteroideae</taxon>
        <taxon>Heliantheae alliance</taxon>
        <taxon>Heliantheae</taxon>
        <taxon>Helianthus</taxon>
    </lineage>
</organism>
<evidence type="ECO:0000313" key="1">
    <source>
        <dbReference type="EMBL" id="KAF5795479.1"/>
    </source>
</evidence>
<evidence type="ECO:0000313" key="2">
    <source>
        <dbReference type="Proteomes" id="UP000215914"/>
    </source>
</evidence>
<dbReference type="EMBL" id="MNCJ02000323">
    <property type="protein sequence ID" value="KAF5795479.1"/>
    <property type="molecule type" value="Genomic_DNA"/>
</dbReference>
<accession>A0A9K3IFT7</accession>
<protein>
    <submittedName>
        <fullName evidence="1">Uncharacterized protein</fullName>
    </submittedName>
</protein>
<dbReference type="Gramene" id="mRNA:HanXRQr2_Chr08g0340131">
    <property type="protein sequence ID" value="CDS:HanXRQr2_Chr08g0340131.1"/>
    <property type="gene ID" value="HanXRQr2_Chr08g0340131"/>
</dbReference>
<gene>
    <name evidence="1" type="ORF">HanXRQr2_Chr08g0340131</name>
</gene>
<proteinExistence type="predicted"/>
<reference evidence="1" key="1">
    <citation type="journal article" date="2017" name="Nature">
        <title>The sunflower genome provides insights into oil metabolism, flowering and Asterid evolution.</title>
        <authorList>
            <person name="Badouin H."/>
            <person name="Gouzy J."/>
            <person name="Grassa C.J."/>
            <person name="Murat F."/>
            <person name="Staton S.E."/>
            <person name="Cottret L."/>
            <person name="Lelandais-Briere C."/>
            <person name="Owens G.L."/>
            <person name="Carrere S."/>
            <person name="Mayjonade B."/>
            <person name="Legrand L."/>
            <person name="Gill N."/>
            <person name="Kane N.C."/>
            <person name="Bowers J.E."/>
            <person name="Hubner S."/>
            <person name="Bellec A."/>
            <person name="Berard A."/>
            <person name="Berges H."/>
            <person name="Blanchet N."/>
            <person name="Boniface M.C."/>
            <person name="Brunel D."/>
            <person name="Catrice O."/>
            <person name="Chaidir N."/>
            <person name="Claudel C."/>
            <person name="Donnadieu C."/>
            <person name="Faraut T."/>
            <person name="Fievet G."/>
            <person name="Helmstetter N."/>
            <person name="King M."/>
            <person name="Knapp S.J."/>
            <person name="Lai Z."/>
            <person name="Le Paslier M.C."/>
            <person name="Lippi Y."/>
            <person name="Lorenzon L."/>
            <person name="Mandel J.R."/>
            <person name="Marage G."/>
            <person name="Marchand G."/>
            <person name="Marquand E."/>
            <person name="Bret-Mestries E."/>
            <person name="Morien E."/>
            <person name="Nambeesan S."/>
            <person name="Nguyen T."/>
            <person name="Pegot-Espagnet P."/>
            <person name="Pouilly N."/>
            <person name="Raftis F."/>
            <person name="Sallet E."/>
            <person name="Schiex T."/>
            <person name="Thomas J."/>
            <person name="Vandecasteele C."/>
            <person name="Vares D."/>
            <person name="Vear F."/>
            <person name="Vautrin S."/>
            <person name="Crespi M."/>
            <person name="Mangin B."/>
            <person name="Burke J.M."/>
            <person name="Salse J."/>
            <person name="Munos S."/>
            <person name="Vincourt P."/>
            <person name="Rieseberg L.H."/>
            <person name="Langlade N.B."/>
        </authorList>
    </citation>
    <scope>NUCLEOTIDE SEQUENCE</scope>
    <source>
        <tissue evidence="1">Leaves</tissue>
    </source>
</reference>
<reference evidence="1" key="2">
    <citation type="submission" date="2020-06" db="EMBL/GenBank/DDBJ databases">
        <title>Helianthus annuus Genome sequencing and assembly Release 2.</title>
        <authorList>
            <person name="Gouzy J."/>
            <person name="Langlade N."/>
            <person name="Munos S."/>
        </authorList>
    </citation>
    <scope>NUCLEOTIDE SEQUENCE</scope>
    <source>
        <tissue evidence="1">Leaves</tissue>
    </source>
</reference>
<comment type="caution">
    <text evidence="1">The sequence shown here is derived from an EMBL/GenBank/DDBJ whole genome shotgun (WGS) entry which is preliminary data.</text>
</comment>
<keyword evidence="2" id="KW-1185">Reference proteome</keyword>
<dbReference type="AlphaFoldDB" id="A0A9K3IFT7"/>
<name>A0A9K3IFT7_HELAN</name>
<sequence length="63" mass="7286">MLLFGNVLFLSRQSACFDGPLASVMLMMIHIWRFFRNSLNTCIGRRICYVCDMLCMIDVYALA</sequence>